<dbReference type="InterPro" id="IPR057253">
    <property type="entry name" value="CoiA-like_N"/>
</dbReference>
<dbReference type="Pfam" id="PF25164">
    <property type="entry name" value="CoiA_N"/>
    <property type="match status" value="1"/>
</dbReference>
<accession>A0A6G2D9V7</accession>
<name>A0A6G2D9V7_STREE</name>
<sequence>MFVARDARGELVNVLEDKLEKQAYTCPACGGQLHLRQGPSVRTHFAHKSLKDCDF</sequence>
<comment type="caution">
    <text evidence="2">The sequence shown here is derived from an EMBL/GenBank/DDBJ whole genome shotgun (WGS) entry which is preliminary data.</text>
</comment>
<gene>
    <name evidence="2" type="ORF">GM540_04825</name>
</gene>
<evidence type="ECO:0000313" key="3">
    <source>
        <dbReference type="Proteomes" id="UP000483094"/>
    </source>
</evidence>
<organism evidence="2 3">
    <name type="scientific">Streptococcus pneumoniae</name>
    <dbReference type="NCBI Taxonomy" id="1313"/>
    <lineage>
        <taxon>Bacteria</taxon>
        <taxon>Bacillati</taxon>
        <taxon>Bacillota</taxon>
        <taxon>Bacilli</taxon>
        <taxon>Lactobacillales</taxon>
        <taxon>Streptococcaceae</taxon>
        <taxon>Streptococcus</taxon>
    </lineage>
</organism>
<dbReference type="Proteomes" id="UP000483094">
    <property type="component" value="Unassembled WGS sequence"/>
</dbReference>
<feature type="domain" description="Competence protein CoiA-like N-terminal" evidence="1">
    <location>
        <begin position="18"/>
        <end position="55"/>
    </location>
</feature>
<feature type="non-terminal residue" evidence="2">
    <location>
        <position position="55"/>
    </location>
</feature>
<evidence type="ECO:0000259" key="1">
    <source>
        <dbReference type="Pfam" id="PF25164"/>
    </source>
</evidence>
<dbReference type="EMBL" id="WNHQ01000331">
    <property type="protein sequence ID" value="MTV73327.1"/>
    <property type="molecule type" value="Genomic_DNA"/>
</dbReference>
<evidence type="ECO:0000313" key="2">
    <source>
        <dbReference type="EMBL" id="MTV73327.1"/>
    </source>
</evidence>
<dbReference type="AlphaFoldDB" id="A0A6G2D9V7"/>
<proteinExistence type="predicted"/>
<protein>
    <submittedName>
        <fullName evidence="2">Competence protein CoiA</fullName>
    </submittedName>
</protein>
<reference evidence="2 3" key="1">
    <citation type="submission" date="2019-11" db="EMBL/GenBank/DDBJ databases">
        <title>Growth characteristics of pneumococcus vary with the chemical composition of the capsule and with environmental conditions.</title>
        <authorList>
            <person name="Tothpal A."/>
            <person name="Desobry K."/>
            <person name="Joshi S."/>
            <person name="Wyllie A.L."/>
            <person name="Weinberger D.M."/>
        </authorList>
    </citation>
    <scope>NUCLEOTIDE SEQUENCE [LARGE SCALE GENOMIC DNA]</scope>
    <source>
        <strain evidence="3">pnumococcus19F</strain>
    </source>
</reference>